<feature type="compositionally biased region" description="Gly residues" evidence="2">
    <location>
        <begin position="167"/>
        <end position="178"/>
    </location>
</feature>
<dbReference type="Proteomes" id="UP001183643">
    <property type="component" value="Unassembled WGS sequence"/>
</dbReference>
<comment type="caution">
    <text evidence="3">The sequence shown here is derived from an EMBL/GenBank/DDBJ whole genome shotgun (WGS) entry which is preliminary data.</text>
</comment>
<feature type="compositionally biased region" description="Acidic residues" evidence="2">
    <location>
        <begin position="148"/>
        <end position="166"/>
    </location>
</feature>
<feature type="region of interest" description="Disordered" evidence="2">
    <location>
        <begin position="142"/>
        <end position="180"/>
    </location>
</feature>
<keyword evidence="4" id="KW-1185">Reference proteome</keyword>
<feature type="coiled-coil region" evidence="1">
    <location>
        <begin position="70"/>
        <end position="97"/>
    </location>
</feature>
<protein>
    <submittedName>
        <fullName evidence="3">F0F1-type ATP synthase membrane subunit b/b</fullName>
    </submittedName>
</protein>
<dbReference type="AlphaFoldDB" id="A0AAE3YTB5"/>
<proteinExistence type="predicted"/>
<gene>
    <name evidence="3" type="ORF">J2S41_006311</name>
</gene>
<dbReference type="EMBL" id="JAVDYB010000001">
    <property type="protein sequence ID" value="MDR7279533.1"/>
    <property type="molecule type" value="Genomic_DNA"/>
</dbReference>
<evidence type="ECO:0000313" key="3">
    <source>
        <dbReference type="EMBL" id="MDR7279533.1"/>
    </source>
</evidence>
<name>A0AAE3YTB5_9ACTN</name>
<dbReference type="RefSeq" id="WP_310373387.1">
    <property type="nucleotide sequence ID" value="NZ_JAVDYB010000001.1"/>
</dbReference>
<organism evidence="3 4">
    <name type="scientific">Catenuloplanes atrovinosus</name>
    <dbReference type="NCBI Taxonomy" id="137266"/>
    <lineage>
        <taxon>Bacteria</taxon>
        <taxon>Bacillati</taxon>
        <taxon>Actinomycetota</taxon>
        <taxon>Actinomycetes</taxon>
        <taxon>Micromonosporales</taxon>
        <taxon>Micromonosporaceae</taxon>
        <taxon>Catenuloplanes</taxon>
    </lineage>
</organism>
<accession>A0AAE3YTB5</accession>
<reference evidence="3" key="1">
    <citation type="submission" date="2023-07" db="EMBL/GenBank/DDBJ databases">
        <title>Sequencing the genomes of 1000 actinobacteria strains.</title>
        <authorList>
            <person name="Klenk H.-P."/>
        </authorList>
    </citation>
    <scope>NUCLEOTIDE SEQUENCE</scope>
    <source>
        <strain evidence="3">DSM 44707</strain>
    </source>
</reference>
<evidence type="ECO:0000313" key="4">
    <source>
        <dbReference type="Proteomes" id="UP001183643"/>
    </source>
</evidence>
<keyword evidence="1" id="KW-0175">Coiled coil</keyword>
<evidence type="ECO:0000256" key="1">
    <source>
        <dbReference type="SAM" id="Coils"/>
    </source>
</evidence>
<feature type="coiled-coil region" evidence="1">
    <location>
        <begin position="335"/>
        <end position="362"/>
    </location>
</feature>
<evidence type="ECO:0000256" key="2">
    <source>
        <dbReference type="SAM" id="MobiDB-lite"/>
    </source>
</evidence>
<sequence>MAPSWDNEKTGWRNWRRYKVPGMIAVGAITLLGGGLGVAMAGTGSSDASGQTITCPTVADKLPAIPASAQAEVDRNLALLETQLQEANNRLATSAGEGGPNFVQNAILGPLADKRAATIDRIAISIGRTAEKPTNLGGLAECSLGAGGEDENAGGEDENAGGEDENAGGGEEAGGGAAAGAISCPDVAGELPEIPAQAQDEVTRNLELLDTQIAEANQRLVDTVGQGGANFVQNAILGPLEDKRVATINRIATAIGRNAERPDLDVATLAPCELNEDEVPVADPVEGGNGNAGGGDAGAGFTQLVINEANDGGSDGAIACPTVADQLPAIPNQALAEVESNLAQLEKQIQEAETRLANSAGEGGPNFVQNAIIGPLEDKRVAAINRIATAIGRHTDKPQLNVAGLAPCSEA</sequence>